<dbReference type="Gene3D" id="1.10.720.40">
    <property type="match status" value="1"/>
</dbReference>
<evidence type="ECO:0000313" key="3">
    <source>
        <dbReference type="Proteomes" id="UP000694404"/>
    </source>
</evidence>
<dbReference type="PROSITE" id="PS50954">
    <property type="entry name" value="LEM"/>
    <property type="match status" value="1"/>
</dbReference>
<dbReference type="GO" id="GO:0030514">
    <property type="term" value="P:negative regulation of BMP signaling pathway"/>
    <property type="evidence" value="ECO:0007669"/>
    <property type="project" value="TreeGrafter"/>
</dbReference>
<reference evidence="2" key="1">
    <citation type="submission" date="2025-08" db="UniProtKB">
        <authorList>
            <consortium name="Ensembl"/>
        </authorList>
    </citation>
    <scope>IDENTIFICATION</scope>
</reference>
<evidence type="ECO:0000259" key="1">
    <source>
        <dbReference type="PROSITE" id="PS50954"/>
    </source>
</evidence>
<dbReference type="InterPro" id="IPR052277">
    <property type="entry name" value="INM_ESCRT-Associated"/>
</dbReference>
<dbReference type="SMART" id="SM00540">
    <property type="entry name" value="LEM"/>
    <property type="match status" value="1"/>
</dbReference>
<accession>A0A8C0GVE6</accession>
<sequence length="96" mass="10705">MAGLSDAELGRELRALGFQPGPITDSTRELYVKKLRRLRAEGAAGRRSQRALRKQAKGEENVFFKCELCFTNAFICHCLGTCVCMELLFADHVLGI</sequence>
<keyword evidence="3" id="KW-1185">Reference proteome</keyword>
<dbReference type="Pfam" id="PF03020">
    <property type="entry name" value="LEM"/>
    <property type="match status" value="1"/>
</dbReference>
<dbReference type="GO" id="GO:0006998">
    <property type="term" value="P:nuclear envelope organization"/>
    <property type="evidence" value="ECO:0007669"/>
    <property type="project" value="TreeGrafter"/>
</dbReference>
<dbReference type="PANTHER" id="PTHR13428">
    <property type="entry name" value="INNER NUCLEAR MEMBRANE PROTEIN MAN1 LEM DOMAIN CONTAINING PROTEIN"/>
    <property type="match status" value="1"/>
</dbReference>
<dbReference type="SUPFAM" id="SSF63451">
    <property type="entry name" value="LEM domain"/>
    <property type="match status" value="1"/>
</dbReference>
<dbReference type="PANTHER" id="PTHR13428:SF8">
    <property type="entry name" value="LEM DOMAIN-CONTAINING PROTEIN 2"/>
    <property type="match status" value="1"/>
</dbReference>
<name>A0A8C0GVE6_CHEAB</name>
<protein>
    <recommendedName>
        <fullName evidence="1">LEM domain-containing protein</fullName>
    </recommendedName>
</protein>
<dbReference type="FunFam" id="1.10.720.40:FF:000001">
    <property type="entry name" value="LEM domain containing 2, isoform CRA_a"/>
    <property type="match status" value="1"/>
</dbReference>
<dbReference type="GO" id="GO:0031490">
    <property type="term" value="F:chromatin DNA binding"/>
    <property type="evidence" value="ECO:0007669"/>
    <property type="project" value="TreeGrafter"/>
</dbReference>
<dbReference type="GeneTree" id="ENSGT00960000190525"/>
<dbReference type="AlphaFoldDB" id="A0A8C0GVE6"/>
<evidence type="ECO:0000313" key="2">
    <source>
        <dbReference type="Ensembl" id="ENSCABP00000012633.1"/>
    </source>
</evidence>
<organism evidence="2 3">
    <name type="scientific">Chelonoidis abingdonii</name>
    <name type="common">Abingdon island giant tortoise</name>
    <name type="synonym">Testudo abingdonii</name>
    <dbReference type="NCBI Taxonomy" id="106734"/>
    <lineage>
        <taxon>Eukaryota</taxon>
        <taxon>Metazoa</taxon>
        <taxon>Chordata</taxon>
        <taxon>Craniata</taxon>
        <taxon>Vertebrata</taxon>
        <taxon>Euteleostomi</taxon>
        <taxon>Archelosauria</taxon>
        <taxon>Testudinata</taxon>
        <taxon>Testudines</taxon>
        <taxon>Cryptodira</taxon>
        <taxon>Durocryptodira</taxon>
        <taxon>Testudinoidea</taxon>
        <taxon>Testudinidae</taxon>
        <taxon>Chelonoidis</taxon>
    </lineage>
</organism>
<dbReference type="InterPro" id="IPR011015">
    <property type="entry name" value="LEM/LEM-like_dom_sf"/>
</dbReference>
<feature type="domain" description="LEM" evidence="1">
    <location>
        <begin position="1"/>
        <end position="42"/>
    </location>
</feature>
<proteinExistence type="predicted"/>
<reference evidence="2" key="2">
    <citation type="submission" date="2025-09" db="UniProtKB">
        <authorList>
            <consortium name="Ensembl"/>
        </authorList>
    </citation>
    <scope>IDENTIFICATION</scope>
</reference>
<dbReference type="Ensembl" id="ENSCABT00000013845.1">
    <property type="protein sequence ID" value="ENSCABP00000012633.1"/>
    <property type="gene ID" value="ENSCABG00000009454.1"/>
</dbReference>
<dbReference type="InterPro" id="IPR003887">
    <property type="entry name" value="LEM_dom"/>
</dbReference>
<dbReference type="Proteomes" id="UP000694404">
    <property type="component" value="Unplaced"/>
</dbReference>